<accession>A0A9P0MJ24</accession>
<proteinExistence type="predicted"/>
<sequence length="439" mass="50800">MTTANTSISDKEIKIEGENVSRKDEVKVTNLLSEIRTTDLPKESAMQVDQTEKCEEKDSTSKSKEGELKDIDNRIDSEKGKEKQGDKKEEEAKKVNNGAKTAKEVEKLENGNKKVEEGKKAASGEKIEEGVKKVEKSDKKTDDKKNENSQKSSKTGKLSPLAAYFLDWDKFTTKQKVDIERFIREKAERMGASSKLKPGVRTFSERERNWFRWNAIRNRRRREAIRRMESSRSERPRPGPPRDRYPPTRSRGAGDARYRNPRDDRRLRRYSPRRESVPWRSPWASASMPVENLLKQMERFVQMVDKFPHANNIVPMEPKRLALLPTPNGYISSRANGLDDAIKDKPLLNTEKTFAPSPRWPVQQFKSEESSRRFYGKEPTSRDAWKQRPSPYNSRSGTPYSSTVLRNGNWSNRERTLSHTTGATPFQESRFTYATTYRR</sequence>
<feature type="region of interest" description="Disordered" evidence="1">
    <location>
        <begin position="37"/>
        <end position="159"/>
    </location>
</feature>
<feature type="region of interest" description="Disordered" evidence="1">
    <location>
        <begin position="224"/>
        <end position="271"/>
    </location>
</feature>
<feature type="compositionally biased region" description="Basic and acidic residues" evidence="1">
    <location>
        <begin position="366"/>
        <end position="386"/>
    </location>
</feature>
<name>A0A9P0MJ24_NEZVI</name>
<feature type="compositionally biased region" description="Basic and acidic residues" evidence="1">
    <location>
        <begin position="101"/>
        <end position="148"/>
    </location>
</feature>
<gene>
    <name evidence="2" type="ORF">NEZAVI_LOCUS6563</name>
</gene>
<reference evidence="2" key="1">
    <citation type="submission" date="2022-01" db="EMBL/GenBank/DDBJ databases">
        <authorList>
            <person name="King R."/>
        </authorList>
    </citation>
    <scope>NUCLEOTIDE SEQUENCE</scope>
</reference>
<dbReference type="OrthoDB" id="6629850at2759"/>
<evidence type="ECO:0000313" key="2">
    <source>
        <dbReference type="EMBL" id="CAH1396505.1"/>
    </source>
</evidence>
<feature type="compositionally biased region" description="Polar residues" evidence="1">
    <location>
        <begin position="390"/>
        <end position="411"/>
    </location>
</feature>
<evidence type="ECO:0000313" key="3">
    <source>
        <dbReference type="Proteomes" id="UP001152798"/>
    </source>
</evidence>
<feature type="compositionally biased region" description="Basic and acidic residues" evidence="1">
    <location>
        <begin position="50"/>
        <end position="94"/>
    </location>
</feature>
<evidence type="ECO:0000256" key="1">
    <source>
        <dbReference type="SAM" id="MobiDB-lite"/>
    </source>
</evidence>
<keyword evidence="3" id="KW-1185">Reference proteome</keyword>
<feature type="compositionally biased region" description="Basic and acidic residues" evidence="1">
    <location>
        <begin position="225"/>
        <end position="271"/>
    </location>
</feature>
<dbReference type="AlphaFoldDB" id="A0A9P0MJ24"/>
<feature type="region of interest" description="Disordered" evidence="1">
    <location>
        <begin position="352"/>
        <end position="424"/>
    </location>
</feature>
<dbReference type="EMBL" id="OV725079">
    <property type="protein sequence ID" value="CAH1396505.1"/>
    <property type="molecule type" value="Genomic_DNA"/>
</dbReference>
<protein>
    <submittedName>
        <fullName evidence="2">Uncharacterized protein</fullName>
    </submittedName>
</protein>
<organism evidence="2 3">
    <name type="scientific">Nezara viridula</name>
    <name type="common">Southern green stink bug</name>
    <name type="synonym">Cimex viridulus</name>
    <dbReference type="NCBI Taxonomy" id="85310"/>
    <lineage>
        <taxon>Eukaryota</taxon>
        <taxon>Metazoa</taxon>
        <taxon>Ecdysozoa</taxon>
        <taxon>Arthropoda</taxon>
        <taxon>Hexapoda</taxon>
        <taxon>Insecta</taxon>
        <taxon>Pterygota</taxon>
        <taxon>Neoptera</taxon>
        <taxon>Paraneoptera</taxon>
        <taxon>Hemiptera</taxon>
        <taxon>Heteroptera</taxon>
        <taxon>Panheteroptera</taxon>
        <taxon>Pentatomomorpha</taxon>
        <taxon>Pentatomoidea</taxon>
        <taxon>Pentatomidae</taxon>
        <taxon>Pentatominae</taxon>
        <taxon>Nezara</taxon>
    </lineage>
</organism>
<dbReference type="Proteomes" id="UP001152798">
    <property type="component" value="Chromosome 3"/>
</dbReference>